<dbReference type="Pfam" id="PF07714">
    <property type="entry name" value="PK_Tyr_Ser-Thr"/>
    <property type="match status" value="1"/>
</dbReference>
<proteinExistence type="predicted"/>
<dbReference type="SUPFAM" id="SSF56112">
    <property type="entry name" value="Protein kinase-like (PK-like)"/>
    <property type="match status" value="1"/>
</dbReference>
<dbReference type="PROSITE" id="PS00107">
    <property type="entry name" value="PROTEIN_KINASE_ATP"/>
    <property type="match status" value="1"/>
</dbReference>
<dbReference type="AlphaFoldDB" id="A0A540MNM4"/>
<keyword evidence="1" id="KW-0547">Nucleotide-binding</keyword>
<feature type="binding site" evidence="1">
    <location>
        <position position="45"/>
    </location>
    <ligand>
        <name>ATP</name>
        <dbReference type="ChEBI" id="CHEBI:30616"/>
    </ligand>
</feature>
<dbReference type="InterPro" id="IPR011009">
    <property type="entry name" value="Kinase-like_dom_sf"/>
</dbReference>
<dbReference type="PROSITE" id="PS50011">
    <property type="entry name" value="PROTEIN_KINASE_DOM"/>
    <property type="match status" value="1"/>
</dbReference>
<comment type="caution">
    <text evidence="3">The sequence shown here is derived from an EMBL/GenBank/DDBJ whole genome shotgun (WGS) entry which is preliminary data.</text>
</comment>
<dbReference type="InterPro" id="IPR017441">
    <property type="entry name" value="Protein_kinase_ATP_BS"/>
</dbReference>
<protein>
    <recommendedName>
        <fullName evidence="2">Protein kinase domain-containing protein</fullName>
    </recommendedName>
</protein>
<dbReference type="Gene3D" id="3.30.200.20">
    <property type="entry name" value="Phosphorylase Kinase, domain 1"/>
    <property type="match status" value="1"/>
</dbReference>
<evidence type="ECO:0000256" key="1">
    <source>
        <dbReference type="PROSITE-ProRule" id="PRU10141"/>
    </source>
</evidence>
<dbReference type="PANTHER" id="PTHR48007">
    <property type="entry name" value="LEUCINE-RICH REPEAT RECEPTOR-LIKE PROTEIN KINASE PXC1"/>
    <property type="match status" value="1"/>
</dbReference>
<dbReference type="Proteomes" id="UP000315295">
    <property type="component" value="Unassembled WGS sequence"/>
</dbReference>
<accession>A0A540MNM4</accession>
<feature type="domain" description="Protein kinase" evidence="2">
    <location>
        <begin position="17"/>
        <end position="96"/>
    </location>
</feature>
<dbReference type="GO" id="GO:0005524">
    <property type="term" value="F:ATP binding"/>
    <property type="evidence" value="ECO:0007669"/>
    <property type="project" value="UniProtKB-UniRule"/>
</dbReference>
<evidence type="ECO:0000259" key="2">
    <source>
        <dbReference type="PROSITE" id="PS50011"/>
    </source>
</evidence>
<keyword evidence="4" id="KW-1185">Reference proteome</keyword>
<dbReference type="InterPro" id="IPR001245">
    <property type="entry name" value="Ser-Thr/Tyr_kinase_cat_dom"/>
</dbReference>
<name>A0A540MNM4_MALBA</name>
<evidence type="ECO:0000313" key="3">
    <source>
        <dbReference type="EMBL" id="TQE00396.1"/>
    </source>
</evidence>
<organism evidence="3 4">
    <name type="scientific">Malus baccata</name>
    <name type="common">Siberian crab apple</name>
    <name type="synonym">Pyrus baccata</name>
    <dbReference type="NCBI Taxonomy" id="106549"/>
    <lineage>
        <taxon>Eukaryota</taxon>
        <taxon>Viridiplantae</taxon>
        <taxon>Streptophyta</taxon>
        <taxon>Embryophyta</taxon>
        <taxon>Tracheophyta</taxon>
        <taxon>Spermatophyta</taxon>
        <taxon>Magnoliopsida</taxon>
        <taxon>eudicotyledons</taxon>
        <taxon>Gunneridae</taxon>
        <taxon>Pentapetalae</taxon>
        <taxon>rosids</taxon>
        <taxon>fabids</taxon>
        <taxon>Rosales</taxon>
        <taxon>Rosaceae</taxon>
        <taxon>Amygdaloideae</taxon>
        <taxon>Maleae</taxon>
        <taxon>Malus</taxon>
    </lineage>
</organism>
<reference evidence="3 4" key="1">
    <citation type="journal article" date="2019" name="G3 (Bethesda)">
        <title>Sequencing of a Wild Apple (Malus baccata) Genome Unravels the Differences Between Cultivated and Wild Apple Species Regarding Disease Resistance and Cold Tolerance.</title>
        <authorList>
            <person name="Chen X."/>
        </authorList>
    </citation>
    <scope>NUCLEOTIDE SEQUENCE [LARGE SCALE GENOMIC DNA]</scope>
    <source>
        <strain evidence="4">cv. Shandingzi</strain>
        <tissue evidence="3">Leaves</tissue>
    </source>
</reference>
<dbReference type="STRING" id="106549.A0A540MNM4"/>
<dbReference type="PANTHER" id="PTHR48007:SF9">
    <property type="entry name" value="PROTEIN KINASE DOMAIN-CONTAINING PROTEIN"/>
    <property type="match status" value="1"/>
</dbReference>
<dbReference type="InterPro" id="IPR000719">
    <property type="entry name" value="Prot_kinase_dom"/>
</dbReference>
<dbReference type="EMBL" id="VIEB01000215">
    <property type="protein sequence ID" value="TQE00396.1"/>
    <property type="molecule type" value="Genomic_DNA"/>
</dbReference>
<evidence type="ECO:0000313" key="4">
    <source>
        <dbReference type="Proteomes" id="UP000315295"/>
    </source>
</evidence>
<sequence length="96" mass="10950">MVSFERVKRFKLKDLLNASAKMLGKGRFGMAYKAVLYDGNVVAIKRLNDAQIGGKTQFQQHMAVLGQLSHPNIVSLKAYYFARQEKLLVYDYMLFG</sequence>
<dbReference type="GO" id="GO:0004672">
    <property type="term" value="F:protein kinase activity"/>
    <property type="evidence" value="ECO:0007669"/>
    <property type="project" value="InterPro"/>
</dbReference>
<keyword evidence="1" id="KW-0067">ATP-binding</keyword>
<gene>
    <name evidence="3" type="ORF">C1H46_013996</name>
</gene>
<dbReference type="InterPro" id="IPR046959">
    <property type="entry name" value="PRK1-6/SRF4-like"/>
</dbReference>